<feature type="domain" description="WW" evidence="3">
    <location>
        <begin position="121"/>
        <end position="154"/>
    </location>
</feature>
<sequence>MDPPPPPPAGNKRASVTISQNNPMFTRSSSRSNAQPPQTRAPAASVAGGDIALALMQDRVNQGMSALPTNVVRSVKQGQGASKRSSLLSQGLRMRGASNQDGSGRKMGGITEDVEASKGAPELPEGWTEETSEDGTAYFYNESANLTQWTHPAFGEDEEIPVDLLDPSMIFSLERTTLSGYNQSFSMMMIGSGIMTVKNSVLARNEEGNGPVDMGMAFFISGALYAALTWYLHLKRMHVLKHGMRAHAFFNWQYSSIIWMSFLGAAIVIGFSIEIYFAFKYPLFDRLRAVEIATPSPTPAP</sequence>
<evidence type="ECO:0000256" key="1">
    <source>
        <dbReference type="SAM" id="MobiDB-lite"/>
    </source>
</evidence>
<keyword evidence="2" id="KW-0472">Membrane</keyword>
<dbReference type="SUPFAM" id="SSF51045">
    <property type="entry name" value="WW domain"/>
    <property type="match status" value="1"/>
</dbReference>
<name>A0ABQ6N6J4_9STRA</name>
<comment type="caution">
    <text evidence="4">The sequence shown here is derived from an EMBL/GenBank/DDBJ whole genome shotgun (WGS) entry which is preliminary data.</text>
</comment>
<feature type="transmembrane region" description="Helical" evidence="2">
    <location>
        <begin position="254"/>
        <end position="279"/>
    </location>
</feature>
<feature type="compositionally biased region" description="Polar residues" evidence="1">
    <location>
        <begin position="14"/>
        <end position="38"/>
    </location>
</feature>
<protein>
    <recommendedName>
        <fullName evidence="3">WW domain-containing protein</fullName>
    </recommendedName>
</protein>
<dbReference type="Proteomes" id="UP001165060">
    <property type="component" value="Unassembled WGS sequence"/>
</dbReference>
<dbReference type="PROSITE" id="PS50020">
    <property type="entry name" value="WW_DOMAIN_2"/>
    <property type="match status" value="1"/>
</dbReference>
<evidence type="ECO:0000313" key="5">
    <source>
        <dbReference type="Proteomes" id="UP001165060"/>
    </source>
</evidence>
<reference evidence="4 5" key="1">
    <citation type="journal article" date="2023" name="Commun. Biol.">
        <title>Genome analysis of Parmales, the sister group of diatoms, reveals the evolutionary specialization of diatoms from phago-mixotrophs to photoautotrophs.</title>
        <authorList>
            <person name="Ban H."/>
            <person name="Sato S."/>
            <person name="Yoshikawa S."/>
            <person name="Yamada K."/>
            <person name="Nakamura Y."/>
            <person name="Ichinomiya M."/>
            <person name="Sato N."/>
            <person name="Blanc-Mathieu R."/>
            <person name="Endo H."/>
            <person name="Kuwata A."/>
            <person name="Ogata H."/>
        </authorList>
    </citation>
    <scope>NUCLEOTIDE SEQUENCE [LARGE SCALE GENOMIC DNA]</scope>
</reference>
<proteinExistence type="predicted"/>
<evidence type="ECO:0000259" key="3">
    <source>
        <dbReference type="PROSITE" id="PS50020"/>
    </source>
</evidence>
<feature type="transmembrane region" description="Helical" evidence="2">
    <location>
        <begin position="214"/>
        <end position="233"/>
    </location>
</feature>
<dbReference type="InterPro" id="IPR001202">
    <property type="entry name" value="WW_dom"/>
</dbReference>
<organism evidence="4 5">
    <name type="scientific">Tetraparma gracilis</name>
    <dbReference type="NCBI Taxonomy" id="2962635"/>
    <lineage>
        <taxon>Eukaryota</taxon>
        <taxon>Sar</taxon>
        <taxon>Stramenopiles</taxon>
        <taxon>Ochrophyta</taxon>
        <taxon>Bolidophyceae</taxon>
        <taxon>Parmales</taxon>
        <taxon>Triparmaceae</taxon>
        <taxon>Tetraparma</taxon>
    </lineage>
</organism>
<evidence type="ECO:0000313" key="4">
    <source>
        <dbReference type="EMBL" id="GMI41382.1"/>
    </source>
</evidence>
<dbReference type="CDD" id="cd00201">
    <property type="entry name" value="WW"/>
    <property type="match status" value="1"/>
</dbReference>
<dbReference type="Pfam" id="PF00397">
    <property type="entry name" value="WW"/>
    <property type="match status" value="1"/>
</dbReference>
<dbReference type="EMBL" id="BRYB01002215">
    <property type="protein sequence ID" value="GMI41382.1"/>
    <property type="molecule type" value="Genomic_DNA"/>
</dbReference>
<keyword evidence="2" id="KW-0812">Transmembrane</keyword>
<feature type="region of interest" description="Disordered" evidence="1">
    <location>
        <begin position="75"/>
        <end position="110"/>
    </location>
</feature>
<dbReference type="SMART" id="SM00456">
    <property type="entry name" value="WW"/>
    <property type="match status" value="1"/>
</dbReference>
<keyword evidence="5" id="KW-1185">Reference proteome</keyword>
<feature type="region of interest" description="Disordered" evidence="1">
    <location>
        <begin position="1"/>
        <end position="45"/>
    </location>
</feature>
<dbReference type="PROSITE" id="PS01159">
    <property type="entry name" value="WW_DOMAIN_1"/>
    <property type="match status" value="1"/>
</dbReference>
<feature type="compositionally biased region" description="Polar residues" evidence="1">
    <location>
        <begin position="75"/>
        <end position="89"/>
    </location>
</feature>
<gene>
    <name evidence="4" type="ORF">TeGR_g3288</name>
</gene>
<dbReference type="InterPro" id="IPR036020">
    <property type="entry name" value="WW_dom_sf"/>
</dbReference>
<evidence type="ECO:0000256" key="2">
    <source>
        <dbReference type="SAM" id="Phobius"/>
    </source>
</evidence>
<keyword evidence="2" id="KW-1133">Transmembrane helix</keyword>
<dbReference type="Gene3D" id="2.20.70.10">
    <property type="match status" value="1"/>
</dbReference>
<accession>A0ABQ6N6J4</accession>